<accession>A0A7H8R0D3</accession>
<reference evidence="3" key="1">
    <citation type="submission" date="2020-06" db="EMBL/GenBank/DDBJ databases">
        <title>A chromosome-scale genome assembly of Talaromyces rugulosus W13939.</title>
        <authorList>
            <person name="Wang B."/>
            <person name="Guo L."/>
            <person name="Ye K."/>
            <person name="Wang L."/>
        </authorList>
    </citation>
    <scope>NUCLEOTIDE SEQUENCE [LARGE SCALE GENOMIC DNA]</scope>
    <source>
        <strain evidence="3">W13939</strain>
    </source>
</reference>
<dbReference type="OrthoDB" id="2131701at2759"/>
<dbReference type="SUPFAM" id="SSF51101">
    <property type="entry name" value="Mannose-binding lectins"/>
    <property type="match status" value="1"/>
</dbReference>
<protein>
    <recommendedName>
        <fullName evidence="1">Jacalin-type lectin domain-containing protein</fullName>
    </recommendedName>
</protein>
<proteinExistence type="predicted"/>
<dbReference type="Pfam" id="PF01419">
    <property type="entry name" value="Jacalin"/>
    <property type="match status" value="1"/>
</dbReference>
<keyword evidence="3" id="KW-1185">Reference proteome</keyword>
<dbReference type="KEGG" id="trg:TRUGW13939_06542"/>
<dbReference type="AlphaFoldDB" id="A0A7H8R0D3"/>
<dbReference type="GeneID" id="55994037"/>
<dbReference type="RefSeq" id="XP_035345586.1">
    <property type="nucleotide sequence ID" value="XM_035489693.1"/>
</dbReference>
<gene>
    <name evidence="2" type="ORF">TRUGW13939_06542</name>
</gene>
<dbReference type="InterPro" id="IPR001229">
    <property type="entry name" value="Jacalin-like_lectin_dom"/>
</dbReference>
<dbReference type="Proteomes" id="UP000509510">
    <property type="component" value="Chromosome III"/>
</dbReference>
<dbReference type="PROSITE" id="PS51752">
    <property type="entry name" value="JACALIN_LECTIN"/>
    <property type="match status" value="1"/>
</dbReference>
<evidence type="ECO:0000259" key="1">
    <source>
        <dbReference type="PROSITE" id="PS51752"/>
    </source>
</evidence>
<name>A0A7H8R0D3_TALRU</name>
<sequence>MSHIVKNNPSPGTGGDEFEEYKLPQLQGVDAWYGYPDGVQDLRGLRLRYNTKDLVQYGTANGSPDASYDFENGEKVTSMDIWGNEESVSGISGGFVTGIEFNTSQHQNVLLGDNSHGSKPKHQTVGNGVCVGFAGRAGSDIDALGGVFSN</sequence>
<feature type="domain" description="Jacalin-type lectin" evidence="1">
    <location>
        <begin position="4"/>
        <end position="150"/>
    </location>
</feature>
<dbReference type="InterPro" id="IPR036404">
    <property type="entry name" value="Jacalin-like_lectin_dom_sf"/>
</dbReference>
<dbReference type="Gene3D" id="2.100.10.30">
    <property type="entry name" value="Jacalin-like lectin domain"/>
    <property type="match status" value="1"/>
</dbReference>
<evidence type="ECO:0000313" key="2">
    <source>
        <dbReference type="EMBL" id="QKX59408.1"/>
    </source>
</evidence>
<evidence type="ECO:0000313" key="3">
    <source>
        <dbReference type="Proteomes" id="UP000509510"/>
    </source>
</evidence>
<organism evidence="2 3">
    <name type="scientific">Talaromyces rugulosus</name>
    <name type="common">Penicillium rugulosum</name>
    <dbReference type="NCBI Taxonomy" id="121627"/>
    <lineage>
        <taxon>Eukaryota</taxon>
        <taxon>Fungi</taxon>
        <taxon>Dikarya</taxon>
        <taxon>Ascomycota</taxon>
        <taxon>Pezizomycotina</taxon>
        <taxon>Eurotiomycetes</taxon>
        <taxon>Eurotiomycetidae</taxon>
        <taxon>Eurotiales</taxon>
        <taxon>Trichocomaceae</taxon>
        <taxon>Talaromyces</taxon>
        <taxon>Talaromyces sect. Islandici</taxon>
    </lineage>
</organism>
<dbReference type="EMBL" id="CP055900">
    <property type="protein sequence ID" value="QKX59408.1"/>
    <property type="molecule type" value="Genomic_DNA"/>
</dbReference>